<feature type="compositionally biased region" description="Basic and acidic residues" evidence="1">
    <location>
        <begin position="1"/>
        <end position="10"/>
    </location>
</feature>
<reference evidence="2 3" key="1">
    <citation type="journal article" date="2020" name="Cell">
        <title>Large-Scale Comparative Analyses of Tick Genomes Elucidate Their Genetic Diversity and Vector Capacities.</title>
        <authorList>
            <consortium name="Tick Genome and Microbiome Consortium (TIGMIC)"/>
            <person name="Jia N."/>
            <person name="Wang J."/>
            <person name="Shi W."/>
            <person name="Du L."/>
            <person name="Sun Y."/>
            <person name="Zhan W."/>
            <person name="Jiang J.F."/>
            <person name="Wang Q."/>
            <person name="Zhang B."/>
            <person name="Ji P."/>
            <person name="Bell-Sakyi L."/>
            <person name="Cui X.M."/>
            <person name="Yuan T.T."/>
            <person name="Jiang B.G."/>
            <person name="Yang W.F."/>
            <person name="Lam T.T."/>
            <person name="Chang Q.C."/>
            <person name="Ding S.J."/>
            <person name="Wang X.J."/>
            <person name="Zhu J.G."/>
            <person name="Ruan X.D."/>
            <person name="Zhao L."/>
            <person name="Wei J.T."/>
            <person name="Ye R.Z."/>
            <person name="Que T.C."/>
            <person name="Du C.H."/>
            <person name="Zhou Y.H."/>
            <person name="Cheng J.X."/>
            <person name="Dai P.F."/>
            <person name="Guo W.B."/>
            <person name="Han X.H."/>
            <person name="Huang E.J."/>
            <person name="Li L.F."/>
            <person name="Wei W."/>
            <person name="Gao Y.C."/>
            <person name="Liu J.Z."/>
            <person name="Shao H.Z."/>
            <person name="Wang X."/>
            <person name="Wang C.C."/>
            <person name="Yang T.C."/>
            <person name="Huo Q.B."/>
            <person name="Li W."/>
            <person name="Chen H.Y."/>
            <person name="Chen S.E."/>
            <person name="Zhou L.G."/>
            <person name="Ni X.B."/>
            <person name="Tian J.H."/>
            <person name="Sheng Y."/>
            <person name="Liu T."/>
            <person name="Pan Y.S."/>
            <person name="Xia L.Y."/>
            <person name="Li J."/>
            <person name="Zhao F."/>
            <person name="Cao W.C."/>
        </authorList>
    </citation>
    <scope>NUCLEOTIDE SEQUENCE [LARGE SCALE GENOMIC DNA]</scope>
    <source>
        <strain evidence="2">HaeL-2018</strain>
    </source>
</reference>
<proteinExistence type="predicted"/>
<evidence type="ECO:0000313" key="3">
    <source>
        <dbReference type="Proteomes" id="UP000821853"/>
    </source>
</evidence>
<name>A0A9J6GWG0_HAELO</name>
<dbReference type="AlphaFoldDB" id="A0A9J6GWG0"/>
<gene>
    <name evidence="2" type="ORF">HPB48_001724</name>
</gene>
<accession>A0A9J6GWG0</accession>
<comment type="caution">
    <text evidence="2">The sequence shown here is derived from an EMBL/GenBank/DDBJ whole genome shotgun (WGS) entry which is preliminary data.</text>
</comment>
<sequence>MVNTVRRDDGTSDAGAESNDDDAETGTASQGKEFVCDADVLHWVAKMRAFLNRRNSATAALLKNVKSFELFILQQLSGTRRASITDFFK</sequence>
<protein>
    <submittedName>
        <fullName evidence="2">Uncharacterized protein</fullName>
    </submittedName>
</protein>
<evidence type="ECO:0000313" key="2">
    <source>
        <dbReference type="EMBL" id="KAH9379016.1"/>
    </source>
</evidence>
<evidence type="ECO:0000256" key="1">
    <source>
        <dbReference type="SAM" id="MobiDB-lite"/>
    </source>
</evidence>
<dbReference type="VEuPathDB" id="VectorBase:HLOH_061733"/>
<keyword evidence="3" id="KW-1185">Reference proteome</keyword>
<dbReference type="EMBL" id="JABSTR010000009">
    <property type="protein sequence ID" value="KAH9379016.1"/>
    <property type="molecule type" value="Genomic_DNA"/>
</dbReference>
<organism evidence="2 3">
    <name type="scientific">Haemaphysalis longicornis</name>
    <name type="common">Bush tick</name>
    <dbReference type="NCBI Taxonomy" id="44386"/>
    <lineage>
        <taxon>Eukaryota</taxon>
        <taxon>Metazoa</taxon>
        <taxon>Ecdysozoa</taxon>
        <taxon>Arthropoda</taxon>
        <taxon>Chelicerata</taxon>
        <taxon>Arachnida</taxon>
        <taxon>Acari</taxon>
        <taxon>Parasitiformes</taxon>
        <taxon>Ixodida</taxon>
        <taxon>Ixodoidea</taxon>
        <taxon>Ixodidae</taxon>
        <taxon>Haemaphysalinae</taxon>
        <taxon>Haemaphysalis</taxon>
    </lineage>
</organism>
<dbReference type="Proteomes" id="UP000821853">
    <property type="component" value="Unassembled WGS sequence"/>
</dbReference>
<feature type="region of interest" description="Disordered" evidence="1">
    <location>
        <begin position="1"/>
        <end position="29"/>
    </location>
</feature>